<gene>
    <name evidence="6" type="ORF">AXF42_Ash017804</name>
</gene>
<name>A0A2I0A3T4_9ASPA</name>
<keyword evidence="6" id="KW-0675">Receptor</keyword>
<feature type="domain" description="Protein kinase" evidence="5">
    <location>
        <begin position="93"/>
        <end position="361"/>
    </location>
</feature>
<feature type="chain" id="PRO_5014156888" evidence="4">
    <location>
        <begin position="22"/>
        <end position="391"/>
    </location>
</feature>
<evidence type="ECO:0000256" key="3">
    <source>
        <dbReference type="PROSITE-ProRule" id="PRU10141"/>
    </source>
</evidence>
<dbReference type="PROSITE" id="PS50011">
    <property type="entry name" value="PROTEIN_KINASE_DOM"/>
    <property type="match status" value="1"/>
</dbReference>
<keyword evidence="7" id="KW-1185">Reference proteome</keyword>
<keyword evidence="2 3" id="KW-0067">ATP-binding</keyword>
<dbReference type="PROSITE" id="PS00107">
    <property type="entry name" value="PROTEIN_KINASE_ATP"/>
    <property type="match status" value="1"/>
</dbReference>
<dbReference type="Gene3D" id="1.10.510.10">
    <property type="entry name" value="Transferase(Phosphotransferase) domain 1"/>
    <property type="match status" value="1"/>
</dbReference>
<dbReference type="Gene3D" id="3.30.200.20">
    <property type="entry name" value="Phosphorylase Kinase, domain 1"/>
    <property type="match status" value="1"/>
</dbReference>
<proteinExistence type="predicted"/>
<dbReference type="SUPFAM" id="SSF56112">
    <property type="entry name" value="Protein kinase-like (PK-like)"/>
    <property type="match status" value="1"/>
</dbReference>
<sequence>MFLLLALSMASTAFLLSGAAASVTFLKLFRRWAPPSLCGCRSLRGIDAAAARVSDGPDSLTGSSAAAGCGKQIDPTTTVRRFRWPEIESLTDRFTTPVIGEGGFSTVHLGRLRDSSPAAVKLHRSGSSERLLRAFRQELAVLLLLRHPHIVRLLGFCDEWEEGGVLVFEYVPGGTLHRRLRGAAALPWDRRMRIALRVAEAVEYLHEGGDLPVVHGDISAANVLLDDRCGPVLCDFGSARVGFSEAVQPAGAPVIGSPGYADPHYLRTGILSKKSDVYSFGVLLLELVTGLPAVPLEGGMPLAAAARLAAGWAIGVDPRLGAGYDAGEAATAIEMAVVCVGDQPGLRPAMAEVVRVMTEKMPSSISTVHTEPHGRTEYLTLCSQRLPSHVT</sequence>
<dbReference type="OrthoDB" id="339325at2759"/>
<evidence type="ECO:0000259" key="5">
    <source>
        <dbReference type="PROSITE" id="PS50011"/>
    </source>
</evidence>
<dbReference type="STRING" id="1088818.A0A2I0A3T4"/>
<evidence type="ECO:0000256" key="4">
    <source>
        <dbReference type="SAM" id="SignalP"/>
    </source>
</evidence>
<dbReference type="InterPro" id="IPR017441">
    <property type="entry name" value="Protein_kinase_ATP_BS"/>
</dbReference>
<feature type="signal peptide" evidence="4">
    <location>
        <begin position="1"/>
        <end position="21"/>
    </location>
</feature>
<dbReference type="PANTHER" id="PTHR47989:SF26">
    <property type="entry name" value="PROTEIN KINASE DOMAIN-CONTAINING PROTEIN"/>
    <property type="match status" value="1"/>
</dbReference>
<feature type="binding site" evidence="3">
    <location>
        <position position="121"/>
    </location>
    <ligand>
        <name>ATP</name>
        <dbReference type="ChEBI" id="CHEBI:30616"/>
    </ligand>
</feature>
<keyword evidence="4" id="KW-0732">Signal</keyword>
<keyword evidence="1 3" id="KW-0547">Nucleotide-binding</keyword>
<dbReference type="Proteomes" id="UP000236161">
    <property type="component" value="Unassembled WGS sequence"/>
</dbReference>
<evidence type="ECO:0000256" key="2">
    <source>
        <dbReference type="ARBA" id="ARBA00022840"/>
    </source>
</evidence>
<dbReference type="PROSITE" id="PS00109">
    <property type="entry name" value="PROTEIN_KINASE_TYR"/>
    <property type="match status" value="1"/>
</dbReference>
<dbReference type="InterPro" id="IPR001245">
    <property type="entry name" value="Ser-Thr/Tyr_kinase_cat_dom"/>
</dbReference>
<dbReference type="Pfam" id="PF07714">
    <property type="entry name" value="PK_Tyr_Ser-Thr"/>
    <property type="match status" value="1"/>
</dbReference>
<reference evidence="6 7" key="1">
    <citation type="journal article" date="2017" name="Nature">
        <title>The Apostasia genome and the evolution of orchids.</title>
        <authorList>
            <person name="Zhang G.Q."/>
            <person name="Liu K.W."/>
            <person name="Li Z."/>
            <person name="Lohaus R."/>
            <person name="Hsiao Y.Y."/>
            <person name="Niu S.C."/>
            <person name="Wang J.Y."/>
            <person name="Lin Y.C."/>
            <person name="Xu Q."/>
            <person name="Chen L.J."/>
            <person name="Yoshida K."/>
            <person name="Fujiwara S."/>
            <person name="Wang Z.W."/>
            <person name="Zhang Y.Q."/>
            <person name="Mitsuda N."/>
            <person name="Wang M."/>
            <person name="Liu G.H."/>
            <person name="Pecoraro L."/>
            <person name="Huang H.X."/>
            <person name="Xiao X.J."/>
            <person name="Lin M."/>
            <person name="Wu X.Y."/>
            <person name="Wu W.L."/>
            <person name="Chen Y.Y."/>
            <person name="Chang S.B."/>
            <person name="Sakamoto S."/>
            <person name="Ohme-Takagi M."/>
            <person name="Yagi M."/>
            <person name="Zeng S.J."/>
            <person name="Shen C.Y."/>
            <person name="Yeh C.M."/>
            <person name="Luo Y.B."/>
            <person name="Tsai W.C."/>
            <person name="Van de Peer Y."/>
            <person name="Liu Z.J."/>
        </authorList>
    </citation>
    <scope>NUCLEOTIDE SEQUENCE [LARGE SCALE GENOMIC DNA]</scope>
    <source>
        <strain evidence="7">cv. Shenzhen</strain>
        <tissue evidence="6">Stem</tissue>
    </source>
</reference>
<dbReference type="GO" id="GO:0005524">
    <property type="term" value="F:ATP binding"/>
    <property type="evidence" value="ECO:0007669"/>
    <property type="project" value="UniProtKB-UniRule"/>
</dbReference>
<keyword evidence="6" id="KW-0808">Transferase</keyword>
<dbReference type="EMBL" id="KZ452027">
    <property type="protein sequence ID" value="PKA50211.1"/>
    <property type="molecule type" value="Genomic_DNA"/>
</dbReference>
<dbReference type="AlphaFoldDB" id="A0A2I0A3T4"/>
<accession>A0A2I0A3T4</accession>
<dbReference type="InterPro" id="IPR011009">
    <property type="entry name" value="Kinase-like_dom_sf"/>
</dbReference>
<organism evidence="6 7">
    <name type="scientific">Apostasia shenzhenica</name>
    <dbReference type="NCBI Taxonomy" id="1088818"/>
    <lineage>
        <taxon>Eukaryota</taxon>
        <taxon>Viridiplantae</taxon>
        <taxon>Streptophyta</taxon>
        <taxon>Embryophyta</taxon>
        <taxon>Tracheophyta</taxon>
        <taxon>Spermatophyta</taxon>
        <taxon>Magnoliopsida</taxon>
        <taxon>Liliopsida</taxon>
        <taxon>Asparagales</taxon>
        <taxon>Orchidaceae</taxon>
        <taxon>Apostasioideae</taxon>
        <taxon>Apostasia</taxon>
    </lineage>
</organism>
<evidence type="ECO:0000313" key="7">
    <source>
        <dbReference type="Proteomes" id="UP000236161"/>
    </source>
</evidence>
<dbReference type="GO" id="GO:0004672">
    <property type="term" value="F:protein kinase activity"/>
    <property type="evidence" value="ECO:0007669"/>
    <property type="project" value="InterPro"/>
</dbReference>
<keyword evidence="6" id="KW-0418">Kinase</keyword>
<evidence type="ECO:0000256" key="1">
    <source>
        <dbReference type="ARBA" id="ARBA00022741"/>
    </source>
</evidence>
<protein>
    <submittedName>
        <fullName evidence="6">Putative receptor-like protein kinase</fullName>
    </submittedName>
</protein>
<dbReference type="InterPro" id="IPR008266">
    <property type="entry name" value="Tyr_kinase_AS"/>
</dbReference>
<dbReference type="PANTHER" id="PTHR47989">
    <property type="entry name" value="OS01G0750732 PROTEIN"/>
    <property type="match status" value="1"/>
</dbReference>
<evidence type="ECO:0000313" key="6">
    <source>
        <dbReference type="EMBL" id="PKA50211.1"/>
    </source>
</evidence>
<dbReference type="InterPro" id="IPR000719">
    <property type="entry name" value="Prot_kinase_dom"/>
</dbReference>